<feature type="compositionally biased region" description="Polar residues" evidence="2">
    <location>
        <begin position="1536"/>
        <end position="1546"/>
    </location>
</feature>
<dbReference type="Gene3D" id="1.10.10.60">
    <property type="entry name" value="Homeodomain-like"/>
    <property type="match status" value="2"/>
</dbReference>
<feature type="domain" description="SANT" evidence="3">
    <location>
        <begin position="894"/>
        <end position="941"/>
    </location>
</feature>
<dbReference type="InterPro" id="IPR009057">
    <property type="entry name" value="Homeodomain-like_sf"/>
</dbReference>
<feature type="region of interest" description="Disordered" evidence="2">
    <location>
        <begin position="222"/>
        <end position="420"/>
    </location>
</feature>
<evidence type="ECO:0000313" key="5">
    <source>
        <dbReference type="Proteomes" id="UP001174691"/>
    </source>
</evidence>
<feature type="compositionally biased region" description="Basic and acidic residues" evidence="2">
    <location>
        <begin position="1870"/>
        <end position="1886"/>
    </location>
</feature>
<feature type="compositionally biased region" description="Low complexity" evidence="2">
    <location>
        <begin position="1051"/>
        <end position="1067"/>
    </location>
</feature>
<dbReference type="InterPro" id="IPR051571">
    <property type="entry name" value="N-CoR_corepressor"/>
</dbReference>
<proteinExistence type="predicted"/>
<feature type="compositionally biased region" description="Low complexity" evidence="2">
    <location>
        <begin position="1847"/>
        <end position="1866"/>
    </location>
</feature>
<accession>A0AA38VTS2</accession>
<evidence type="ECO:0000256" key="2">
    <source>
        <dbReference type="SAM" id="MobiDB-lite"/>
    </source>
</evidence>
<gene>
    <name evidence="4" type="ORF">NKR19_g622</name>
</gene>
<dbReference type="PANTHER" id="PTHR13992">
    <property type="entry name" value="NUCLEAR RECEPTOR CO-REPRESSOR RELATED NCOR"/>
    <property type="match status" value="1"/>
</dbReference>
<organism evidence="4 5">
    <name type="scientific">Coniochaeta hoffmannii</name>
    <dbReference type="NCBI Taxonomy" id="91930"/>
    <lineage>
        <taxon>Eukaryota</taxon>
        <taxon>Fungi</taxon>
        <taxon>Dikarya</taxon>
        <taxon>Ascomycota</taxon>
        <taxon>Pezizomycotina</taxon>
        <taxon>Sordariomycetes</taxon>
        <taxon>Sordariomycetidae</taxon>
        <taxon>Coniochaetales</taxon>
        <taxon>Coniochaetaceae</taxon>
        <taxon>Coniochaeta</taxon>
    </lineage>
</organism>
<name>A0AA38VTS2_9PEZI</name>
<feature type="compositionally biased region" description="Basic and acidic residues" evidence="2">
    <location>
        <begin position="390"/>
        <end position="399"/>
    </location>
</feature>
<reference evidence="4" key="1">
    <citation type="submission" date="2022-07" db="EMBL/GenBank/DDBJ databases">
        <title>Fungi with potential for degradation of polypropylene.</title>
        <authorList>
            <person name="Gostincar C."/>
        </authorList>
    </citation>
    <scope>NUCLEOTIDE SEQUENCE</scope>
    <source>
        <strain evidence="4">EXF-13287</strain>
    </source>
</reference>
<dbReference type="PANTHER" id="PTHR13992:SF39">
    <property type="entry name" value="SMRTER, ISOFORM G"/>
    <property type="match status" value="1"/>
</dbReference>
<protein>
    <submittedName>
        <fullName evidence="4">Myb-like DNA-binding protein</fullName>
    </submittedName>
</protein>
<dbReference type="CDD" id="cd00167">
    <property type="entry name" value="SANT"/>
    <property type="match status" value="1"/>
</dbReference>
<feature type="compositionally biased region" description="Basic and acidic residues" evidence="2">
    <location>
        <begin position="1439"/>
        <end position="1478"/>
    </location>
</feature>
<evidence type="ECO:0000259" key="3">
    <source>
        <dbReference type="PROSITE" id="PS51293"/>
    </source>
</evidence>
<feature type="compositionally biased region" description="Pro residues" evidence="2">
    <location>
        <begin position="1810"/>
        <end position="1820"/>
    </location>
</feature>
<feature type="compositionally biased region" description="Basic and acidic residues" evidence="2">
    <location>
        <begin position="351"/>
        <end position="379"/>
    </location>
</feature>
<feature type="compositionally biased region" description="Pro residues" evidence="2">
    <location>
        <begin position="1577"/>
        <end position="1586"/>
    </location>
</feature>
<comment type="caution">
    <text evidence="4">The sequence shown here is derived from an EMBL/GenBank/DDBJ whole genome shotgun (WGS) entry which is preliminary data.</text>
</comment>
<feature type="compositionally biased region" description="Low complexity" evidence="2">
    <location>
        <begin position="2028"/>
        <end position="2050"/>
    </location>
</feature>
<evidence type="ECO:0000313" key="4">
    <source>
        <dbReference type="EMBL" id="KAJ9165196.1"/>
    </source>
</evidence>
<dbReference type="Pfam" id="PF00249">
    <property type="entry name" value="Myb_DNA-binding"/>
    <property type="match status" value="1"/>
</dbReference>
<keyword evidence="4" id="KW-0238">DNA-binding</keyword>
<feature type="region of interest" description="Disordered" evidence="2">
    <location>
        <begin position="943"/>
        <end position="1098"/>
    </location>
</feature>
<feature type="region of interest" description="Disordered" evidence="2">
    <location>
        <begin position="790"/>
        <end position="811"/>
    </location>
</feature>
<feature type="compositionally biased region" description="Low complexity" evidence="2">
    <location>
        <begin position="1327"/>
        <end position="1348"/>
    </location>
</feature>
<dbReference type="InterPro" id="IPR017884">
    <property type="entry name" value="SANT_dom"/>
</dbReference>
<keyword evidence="5" id="KW-1185">Reference proteome</keyword>
<dbReference type="GO" id="GO:0034967">
    <property type="term" value="C:Set3 complex"/>
    <property type="evidence" value="ECO:0007669"/>
    <property type="project" value="TreeGrafter"/>
</dbReference>
<feature type="compositionally biased region" description="Basic and acidic residues" evidence="2">
    <location>
        <begin position="295"/>
        <end position="328"/>
    </location>
</feature>
<dbReference type="GO" id="GO:0003677">
    <property type="term" value="F:DNA binding"/>
    <property type="evidence" value="ECO:0007669"/>
    <property type="project" value="UniProtKB-KW"/>
</dbReference>
<feature type="compositionally biased region" description="Low complexity" evidence="2">
    <location>
        <begin position="1391"/>
        <end position="1410"/>
    </location>
</feature>
<feature type="compositionally biased region" description="Polar residues" evidence="2">
    <location>
        <begin position="269"/>
        <end position="283"/>
    </location>
</feature>
<dbReference type="InterPro" id="IPR001005">
    <property type="entry name" value="SANT/Myb"/>
</dbReference>
<feature type="compositionally biased region" description="Basic and acidic residues" evidence="2">
    <location>
        <begin position="2064"/>
        <end position="2076"/>
    </location>
</feature>
<feature type="compositionally biased region" description="Gly residues" evidence="2">
    <location>
        <begin position="528"/>
        <end position="540"/>
    </location>
</feature>
<dbReference type="PROSITE" id="PS51293">
    <property type="entry name" value="SANT"/>
    <property type="match status" value="1"/>
</dbReference>
<dbReference type="Proteomes" id="UP001174691">
    <property type="component" value="Unassembled WGS sequence"/>
</dbReference>
<feature type="compositionally biased region" description="Low complexity" evidence="2">
    <location>
        <begin position="243"/>
        <end position="254"/>
    </location>
</feature>
<feature type="compositionally biased region" description="Polar residues" evidence="2">
    <location>
        <begin position="1711"/>
        <end position="1736"/>
    </location>
</feature>
<feature type="region of interest" description="Disordered" evidence="2">
    <location>
        <begin position="526"/>
        <end position="551"/>
    </location>
</feature>
<feature type="compositionally biased region" description="Basic and acidic residues" evidence="2">
    <location>
        <begin position="1945"/>
        <end position="1956"/>
    </location>
</feature>
<feature type="compositionally biased region" description="Basic and acidic residues" evidence="2">
    <location>
        <begin position="1770"/>
        <end position="1779"/>
    </location>
</feature>
<feature type="region of interest" description="Disordered" evidence="2">
    <location>
        <begin position="1233"/>
        <end position="2076"/>
    </location>
</feature>
<dbReference type="SUPFAM" id="SSF46689">
    <property type="entry name" value="Homeodomain-like"/>
    <property type="match status" value="2"/>
</dbReference>
<feature type="compositionally biased region" description="Basic and acidic residues" evidence="2">
    <location>
        <begin position="2005"/>
        <end position="2027"/>
    </location>
</feature>
<sequence length="2076" mass="226030">MHSANPLPDGNLHVALRRSWTDLWNPQSGRAAGDIWVAADEEGADVDIGEMIAETVEETEILIRGNGRLIEMSGAGRGKGTGGTDGISATTVILRWVSMLSEPGADQGTALCLQALPIQTRRLLHPVTVADILVEVTEAVAAAGETTTVDVEAEEEASTMTGTASASAAAPTTAVGGAVNGTTATEETDIPWNRTVCYTENLATSASCCRNELEMSPCSRAHKIAMPPGSPPIPTAPRAQIVAAQQKQQRSSKQWINPSIAPKKVPESPKSQRSQSFVSQQGRPQIPFRPQSSHSDQHPDLDRRPQEPPHTDHREPERQRPRSSDGHGESLVTAADRRSIRITGPNAVPLKTDRIAHSARASMERDTKPTPQSGDERTGYGRGNDISVLRAEERKDAGRRQLSPKRPSETQLPKKSRMRVPTVRVTYHPRKVAPASDQSDSEDEDMGFLLDREIEQNQKMVDNLGRQADGTETEIPLRHALLVAEAGMELATMAEGISEAFKPREGVPESEFVASDKAQESLIKPAGQTGGEQVGSGLSVGGPSVAGNAGPDRPMLSPVEKQQAAVLETVSKPSAPGRSIEQADEKAISHPTEVTAPEPQPKVEEVETGLPPSITAPALPNGGAVDTEMPDAGEAADVLAPLPTSLPATNGVSHVQGPMLSPYPMDGEEQASRVTTPGPADEDDDATEIEEIDFATIETVRQYMATPPMDDLPHFDVGPWYQSKKVRKSCRVSEGLAGFILRQLDAEISVKEAEKKERRLDYRDRYEKYLRFTLSDDPTAVKSRNYFHHCNAPEGTKPAAAPESKPEGGRRGARFATELDFEYAIQQSIREENERKEREERAQKEKYRSEKEAVIPDMYWTPEEREREMYLDHTGFLPVERLVAAWQVLPPVVNFTEEEAARFEKAYLEFPKQWGKIANEVPNRDFGACIQYYYSKKKELNLKEKLKKQPKRRKKSKKQRSSALVSELGNPENETEEQQETGENGERRRPRRAAAPTWGYEATPAADSDGTTPAATPGRRGAGSKNDSGAEKTEVKKRRTRAPKDKEAKAAKPSQQQTLAPTPAPTAKANRSRSNSRAQAPPEWAQAPSGVPGEIGRIPMKFDMPPVGMQPPMPHVAQASLASPERIPLPLPSSISEVMAPPSLRPEPPPPPANVPTFDIGHGPDRIRTPQQASSYWSVSETTDFPGLLRAFGTDWSAIATHMQTKTAVMVKNYYVRQKDSAKPEWEAIANEADRKKLHGEKRPAPPVISAGPRKRYDTPLPGAPPTTHRILAAAEPLSLSEEALQSKMESPGPSMGAPLPQGQPFTARFQVPIAQAPPSQPPLAQPPVAQQQVQQAQQQPQPSAHAVTQAMSPGNRPLRAPVASFAYPERDEVPMSQGPAQQAVRLSQKANAPVSVSSPGSAPVAQPPVTEATPSRATWQSDFGSHVAQQLTQFSQAREPRERAPRLDSQLREPPRHADRSSVRLKQEPDLANHYDRPFANQQQPPQRVAPSRAEPPTIVRQQQPEPPRAVAPTSQPFVPVAQAQPVRPLLGESVPSQQQPQPDRSVQPGMSRPMAPPMQDPYAGVSTPVMQTPPASAPPPPTRPAEPKKSSLFSLLNDDPAPAPPPKRVVDVSSGMKSSSTPPPQGMGSRPPPPTSSTPLRREPEPTGYGYRSQGPPSSVMPSLKPYNTQSPQPHHGSIPRPMVSTTDSPVAGPERGGYFSRHDYGQPHQVQATNSPQGHPYLSQPQHAQQSPMGYQPASAAYPPYGSTVSQQPHSGSPPPPFSAHQPPRDRRDAQPGRDGQWQQIQGLAPQQQSGSAMQHQQAGWPGNPPPHQQPPPKPREAASPWGAQHGAPIKPQVTAAMSSQPGWAQAPQSQQQQQQQQQHHLGMREERGPHVYGLHEARGPPAGMAQHQHHRSLTGQFPPQDLRRQDPRPPPGQPSYAVGYPTPADRQQQQQQQQQRGDPRVDLRDPRGDPGPGPGRSFTPTPMYDVRSQQGQQPPPPPQPQDGQGGSAYAGPAMQEQMREMRYREMAARDHLEQREREAAAAAHQHAAAAAAAARQQQQQQQQGGGGGGGLQPRLRPQDAYDRPERFH</sequence>
<feature type="coiled-coil region" evidence="1">
    <location>
        <begin position="826"/>
        <end position="853"/>
    </location>
</feature>
<feature type="compositionally biased region" description="Polar residues" evidence="2">
    <location>
        <begin position="1784"/>
        <end position="1793"/>
    </location>
</feature>
<dbReference type="GO" id="GO:0006357">
    <property type="term" value="P:regulation of transcription by RNA polymerase II"/>
    <property type="evidence" value="ECO:0007669"/>
    <property type="project" value="TreeGrafter"/>
</dbReference>
<evidence type="ECO:0000256" key="1">
    <source>
        <dbReference type="SAM" id="Coils"/>
    </source>
</evidence>
<feature type="compositionally biased region" description="Polar residues" evidence="2">
    <location>
        <begin position="1413"/>
        <end position="1437"/>
    </location>
</feature>
<dbReference type="SMART" id="SM00717">
    <property type="entry name" value="SANT"/>
    <property type="match status" value="2"/>
</dbReference>
<keyword evidence="1" id="KW-0175">Coiled coil</keyword>
<feature type="compositionally biased region" description="Pro residues" evidence="2">
    <location>
        <begin position="1623"/>
        <end position="1638"/>
    </location>
</feature>
<feature type="compositionally biased region" description="Low complexity" evidence="2">
    <location>
        <begin position="1935"/>
        <end position="1944"/>
    </location>
</feature>
<feature type="compositionally biased region" description="Polar residues" evidence="2">
    <location>
        <begin position="1379"/>
        <end position="1390"/>
    </location>
</feature>
<feature type="compositionally biased region" description="Low complexity" evidence="2">
    <location>
        <begin position="1272"/>
        <end position="1287"/>
    </location>
</feature>
<feature type="region of interest" description="Disordered" evidence="2">
    <location>
        <begin position="662"/>
        <end position="685"/>
    </location>
</feature>
<dbReference type="EMBL" id="JANBVN010000005">
    <property type="protein sequence ID" value="KAJ9165196.1"/>
    <property type="molecule type" value="Genomic_DNA"/>
</dbReference>
<feature type="compositionally biased region" description="Polar residues" evidence="2">
    <location>
        <begin position="1657"/>
        <end position="1675"/>
    </location>
</feature>
<feature type="compositionally biased region" description="Basic residues" evidence="2">
    <location>
        <begin position="945"/>
        <end position="960"/>
    </location>
</feature>
<feature type="compositionally biased region" description="Low complexity" evidence="2">
    <location>
        <begin position="1794"/>
        <end position="1809"/>
    </location>
</feature>
<feature type="region of interest" description="Disordered" evidence="2">
    <location>
        <begin position="570"/>
        <end position="621"/>
    </location>
</feature>